<feature type="region of interest" description="Disordered" evidence="1">
    <location>
        <begin position="1"/>
        <end position="48"/>
    </location>
</feature>
<evidence type="ECO:0000256" key="1">
    <source>
        <dbReference type="SAM" id="MobiDB-lite"/>
    </source>
</evidence>
<feature type="compositionally biased region" description="Basic and acidic residues" evidence="1">
    <location>
        <begin position="156"/>
        <end position="171"/>
    </location>
</feature>
<dbReference type="EMBL" id="JABSTR010000001">
    <property type="protein sequence ID" value="KAH9361083.1"/>
    <property type="molecule type" value="Genomic_DNA"/>
</dbReference>
<evidence type="ECO:0000313" key="3">
    <source>
        <dbReference type="Proteomes" id="UP000821853"/>
    </source>
</evidence>
<organism evidence="2 3">
    <name type="scientific">Haemaphysalis longicornis</name>
    <name type="common">Bush tick</name>
    <dbReference type="NCBI Taxonomy" id="44386"/>
    <lineage>
        <taxon>Eukaryota</taxon>
        <taxon>Metazoa</taxon>
        <taxon>Ecdysozoa</taxon>
        <taxon>Arthropoda</taxon>
        <taxon>Chelicerata</taxon>
        <taxon>Arachnida</taxon>
        <taxon>Acari</taxon>
        <taxon>Parasitiformes</taxon>
        <taxon>Ixodida</taxon>
        <taxon>Ixodoidea</taxon>
        <taxon>Ixodidae</taxon>
        <taxon>Haemaphysalinae</taxon>
        <taxon>Haemaphysalis</taxon>
    </lineage>
</organism>
<dbReference type="VEuPathDB" id="VectorBase:HLOH_056920"/>
<name>A0A9J6FDU2_HAELO</name>
<dbReference type="AlphaFoldDB" id="A0A9J6FDU2"/>
<evidence type="ECO:0000313" key="2">
    <source>
        <dbReference type="EMBL" id="KAH9361083.1"/>
    </source>
</evidence>
<feature type="region of interest" description="Disordered" evidence="1">
    <location>
        <begin position="91"/>
        <end position="194"/>
    </location>
</feature>
<feature type="compositionally biased region" description="Low complexity" evidence="1">
    <location>
        <begin position="136"/>
        <end position="151"/>
    </location>
</feature>
<comment type="caution">
    <text evidence="2">The sequence shown here is derived from an EMBL/GenBank/DDBJ whole genome shotgun (WGS) entry which is preliminary data.</text>
</comment>
<protein>
    <submittedName>
        <fullName evidence="2">Uncharacterized protein</fullName>
    </submittedName>
</protein>
<gene>
    <name evidence="2" type="ORF">HPB48_002945</name>
</gene>
<feature type="compositionally biased region" description="Basic residues" evidence="1">
    <location>
        <begin position="1"/>
        <end position="12"/>
    </location>
</feature>
<sequence>MLTAPRKQRGHGRSAYGERFPGRRTWKVEQDARRPPARASHERRPAELISSSGKLSALIVAGGNGRQCALEPRFSAPAICMRPARSFRSQATAAARGLRLPGEREGATTPGHDETARSVDGLGGRLHGCPPRQLFSRSSSRVSSPNASTPSAVANGKREASGRGEGRERAPCRSPRLAAKKGSGREKTSCARTGPLAGGAQWPLLLGAQTDGSLQKCARRRGRTVTLVACTRRSCPSTHPSRGEGGGGGGRSQLCSHVDEIDINLLMLRGREDYLAPDHYAGHDFLVWGEVFWWARCNCGLRDVRAEGRSCVGALYLRRPKTFQRALGAAWTGCAPADRHRGFCMPITRALGWDGRSSPPADFFLASLFCRRRLIGRHWVRCCCCSRALRRRQRRVAALVPTCAPSKSADLGRRQCLFCAEHWESRFPHRQSSVIAAPRFQERPDNGAKRNRDALARSFVCGTAEAELPPSAVISEAPANDRAPSRGCTRLPVPRSRSPVDALPNYFRRTLMTVLQTAPKLLLQLQMNVHTAGQYNR</sequence>
<feature type="compositionally biased region" description="Basic and acidic residues" evidence="1">
    <location>
        <begin position="26"/>
        <end position="46"/>
    </location>
</feature>
<reference evidence="2 3" key="1">
    <citation type="journal article" date="2020" name="Cell">
        <title>Large-Scale Comparative Analyses of Tick Genomes Elucidate Their Genetic Diversity and Vector Capacities.</title>
        <authorList>
            <consortium name="Tick Genome and Microbiome Consortium (TIGMIC)"/>
            <person name="Jia N."/>
            <person name="Wang J."/>
            <person name="Shi W."/>
            <person name="Du L."/>
            <person name="Sun Y."/>
            <person name="Zhan W."/>
            <person name="Jiang J.F."/>
            <person name="Wang Q."/>
            <person name="Zhang B."/>
            <person name="Ji P."/>
            <person name="Bell-Sakyi L."/>
            <person name="Cui X.M."/>
            <person name="Yuan T.T."/>
            <person name="Jiang B.G."/>
            <person name="Yang W.F."/>
            <person name="Lam T.T."/>
            <person name="Chang Q.C."/>
            <person name="Ding S.J."/>
            <person name="Wang X.J."/>
            <person name="Zhu J.G."/>
            <person name="Ruan X.D."/>
            <person name="Zhao L."/>
            <person name="Wei J.T."/>
            <person name="Ye R.Z."/>
            <person name="Que T.C."/>
            <person name="Du C.H."/>
            <person name="Zhou Y.H."/>
            <person name="Cheng J.X."/>
            <person name="Dai P.F."/>
            <person name="Guo W.B."/>
            <person name="Han X.H."/>
            <person name="Huang E.J."/>
            <person name="Li L.F."/>
            <person name="Wei W."/>
            <person name="Gao Y.C."/>
            <person name="Liu J.Z."/>
            <person name="Shao H.Z."/>
            <person name="Wang X."/>
            <person name="Wang C.C."/>
            <person name="Yang T.C."/>
            <person name="Huo Q.B."/>
            <person name="Li W."/>
            <person name="Chen H.Y."/>
            <person name="Chen S.E."/>
            <person name="Zhou L.G."/>
            <person name="Ni X.B."/>
            <person name="Tian J.H."/>
            <person name="Sheng Y."/>
            <person name="Liu T."/>
            <person name="Pan Y.S."/>
            <person name="Xia L.Y."/>
            <person name="Li J."/>
            <person name="Zhao F."/>
            <person name="Cao W.C."/>
        </authorList>
    </citation>
    <scope>NUCLEOTIDE SEQUENCE [LARGE SCALE GENOMIC DNA]</scope>
    <source>
        <strain evidence="2">HaeL-2018</strain>
    </source>
</reference>
<accession>A0A9J6FDU2</accession>
<feature type="compositionally biased region" description="Basic and acidic residues" evidence="1">
    <location>
        <begin position="101"/>
        <end position="117"/>
    </location>
</feature>
<proteinExistence type="predicted"/>
<feature type="region of interest" description="Disordered" evidence="1">
    <location>
        <begin position="474"/>
        <end position="496"/>
    </location>
</feature>
<dbReference type="Proteomes" id="UP000821853">
    <property type="component" value="Chromosome 1"/>
</dbReference>
<keyword evidence="3" id="KW-1185">Reference proteome</keyword>